<dbReference type="GO" id="GO:0006612">
    <property type="term" value="P:protein targeting to membrane"/>
    <property type="evidence" value="ECO:0007669"/>
    <property type="project" value="TreeGrafter"/>
</dbReference>
<evidence type="ECO:0000256" key="7">
    <source>
        <dbReference type="ARBA" id="ARBA00025010"/>
    </source>
</evidence>
<keyword evidence="4" id="KW-0967">Endosome</keyword>
<dbReference type="PROSITE" id="PS51314">
    <property type="entry name" value="VPS37_C"/>
    <property type="match status" value="1"/>
</dbReference>
<evidence type="ECO:0000256" key="1">
    <source>
        <dbReference type="ARBA" id="ARBA00004633"/>
    </source>
</evidence>
<reference evidence="11" key="2">
    <citation type="submission" date="2025-08" db="UniProtKB">
        <authorList>
            <consortium name="Ensembl"/>
        </authorList>
    </citation>
    <scope>IDENTIFICATION</scope>
</reference>
<evidence type="ECO:0000256" key="9">
    <source>
        <dbReference type="SAM" id="MobiDB-lite"/>
    </source>
</evidence>
<dbReference type="FunFam" id="1.10.287.660:FF:000003">
    <property type="entry name" value="vacuolar protein sorting-associated protein 37B"/>
    <property type="match status" value="1"/>
</dbReference>
<dbReference type="GO" id="GO:0039702">
    <property type="term" value="P:viral budding via host ESCRT complex"/>
    <property type="evidence" value="ECO:0007669"/>
    <property type="project" value="UniProtKB-ARBA"/>
</dbReference>
<dbReference type="AlphaFoldDB" id="A0AAR2L3M0"/>
<evidence type="ECO:0000256" key="5">
    <source>
        <dbReference type="ARBA" id="ARBA00022927"/>
    </source>
</evidence>
<keyword evidence="6" id="KW-0472">Membrane</keyword>
<evidence type="ECO:0000256" key="4">
    <source>
        <dbReference type="ARBA" id="ARBA00022753"/>
    </source>
</evidence>
<dbReference type="GO" id="GO:0000813">
    <property type="term" value="C:ESCRT I complex"/>
    <property type="evidence" value="ECO:0007669"/>
    <property type="project" value="TreeGrafter"/>
</dbReference>
<gene>
    <name evidence="11" type="primary">VPS37B</name>
</gene>
<evidence type="ECO:0000256" key="3">
    <source>
        <dbReference type="ARBA" id="ARBA00022448"/>
    </source>
</evidence>
<reference evidence="11 12" key="1">
    <citation type="submission" date="2020-10" db="EMBL/GenBank/DDBJ databases">
        <title>Pygocentrus nattereri (red-bellied piranha) genome, fPygNat1, primary haplotype.</title>
        <authorList>
            <person name="Myers G."/>
            <person name="Meyer A."/>
            <person name="Karagic N."/>
            <person name="Pippel M."/>
            <person name="Winkler S."/>
            <person name="Tracey A."/>
            <person name="Wood J."/>
            <person name="Formenti G."/>
            <person name="Howe K."/>
            <person name="Fedrigo O."/>
            <person name="Jarvis E.D."/>
        </authorList>
    </citation>
    <scope>NUCLEOTIDE SEQUENCE [LARGE SCALE GENOMIC DNA]</scope>
</reference>
<keyword evidence="3 8" id="KW-0813">Transport</keyword>
<organism evidence="11 12">
    <name type="scientific">Pygocentrus nattereri</name>
    <name type="common">Red-bellied piranha</name>
    <dbReference type="NCBI Taxonomy" id="42514"/>
    <lineage>
        <taxon>Eukaryota</taxon>
        <taxon>Metazoa</taxon>
        <taxon>Chordata</taxon>
        <taxon>Craniata</taxon>
        <taxon>Vertebrata</taxon>
        <taxon>Euteleostomi</taxon>
        <taxon>Actinopterygii</taxon>
        <taxon>Neopterygii</taxon>
        <taxon>Teleostei</taxon>
        <taxon>Ostariophysi</taxon>
        <taxon>Characiformes</taxon>
        <taxon>Characoidei</taxon>
        <taxon>Pygocentrus</taxon>
    </lineage>
</organism>
<name>A0AAR2L3M0_PYGNA</name>
<dbReference type="GO" id="GO:0036258">
    <property type="term" value="P:multivesicular body assembly"/>
    <property type="evidence" value="ECO:0007669"/>
    <property type="project" value="UniProtKB-ARBA"/>
</dbReference>
<dbReference type="GO" id="GO:0016236">
    <property type="term" value="P:macroautophagy"/>
    <property type="evidence" value="ECO:0007669"/>
    <property type="project" value="UniProtKB-ARBA"/>
</dbReference>
<dbReference type="InterPro" id="IPR029012">
    <property type="entry name" value="Helix_hairpin_bin_sf"/>
</dbReference>
<dbReference type="PANTHER" id="PTHR13678:SF9">
    <property type="entry name" value="VACUOLAR PROTEIN SORTING-ASSOCIATED PROTEIN 37B"/>
    <property type="match status" value="1"/>
</dbReference>
<sequence>MGLGLEHDPNMATASAFSSKCPKKAACAPIGALPLPAGESGLRRCCCACFCFFSPLSVQEVWKLSRRPERTARRRRARKAPGMARFGNALSGFSIAQLSELLEDDEKLNKIVEDVEEVKEVQQSKDMILASNRSLAEQNLSLQPRLDHQKNELTKRYCRLQEQFEAYQLRKSTLDHKSGSSSLDTLLALLQAEGAKIEEETENMAESFLDGDVSLDTFIDEYQSKRKLAHLRRVKIEKLQEIVLKSPQLLQAVAQPCRPMAEPTPKPVRLPREINDSPAPVPQPRRAPPLPPIKSPPAAPAPQPPTAFSYPATPYPPIPPRVGQTPPNINIGYPSLYMPQYTPPVPQRPAPRLAPQPGFILQ</sequence>
<comment type="subcellular location">
    <subcellularLocation>
        <location evidence="1">Late endosome membrane</location>
        <topology evidence="1">Peripheral membrane protein</topology>
    </subcellularLocation>
</comment>
<feature type="region of interest" description="Disordered" evidence="9">
    <location>
        <begin position="256"/>
        <end position="362"/>
    </location>
</feature>
<dbReference type="SUPFAM" id="SSF140111">
    <property type="entry name" value="Endosomal sorting complex assembly domain"/>
    <property type="match status" value="1"/>
</dbReference>
<dbReference type="GO" id="GO:0048306">
    <property type="term" value="F:calcium-dependent protein binding"/>
    <property type="evidence" value="ECO:0007669"/>
    <property type="project" value="UniProtKB-ARBA"/>
</dbReference>
<comment type="similarity">
    <text evidence="2">Belongs to the VPS37 family.</text>
</comment>
<dbReference type="GO" id="GO:0043162">
    <property type="term" value="P:ubiquitin-dependent protein catabolic process via the multivesicular body sorting pathway"/>
    <property type="evidence" value="ECO:0007669"/>
    <property type="project" value="TreeGrafter"/>
</dbReference>
<dbReference type="Gene3D" id="1.10.287.660">
    <property type="entry name" value="Helix hairpin bin"/>
    <property type="match status" value="1"/>
</dbReference>
<dbReference type="GO" id="GO:0006623">
    <property type="term" value="P:protein targeting to vacuole"/>
    <property type="evidence" value="ECO:0007669"/>
    <property type="project" value="TreeGrafter"/>
</dbReference>
<dbReference type="InterPro" id="IPR037202">
    <property type="entry name" value="ESCRT_assembly_dom"/>
</dbReference>
<evidence type="ECO:0000256" key="2">
    <source>
        <dbReference type="ARBA" id="ARBA00007617"/>
    </source>
</evidence>
<evidence type="ECO:0000259" key="10">
    <source>
        <dbReference type="PROSITE" id="PS51314"/>
    </source>
</evidence>
<feature type="compositionally biased region" description="Pro residues" evidence="9">
    <location>
        <begin position="341"/>
        <end position="354"/>
    </location>
</feature>
<reference evidence="11" key="3">
    <citation type="submission" date="2025-09" db="UniProtKB">
        <authorList>
            <consortium name="Ensembl"/>
        </authorList>
    </citation>
    <scope>IDENTIFICATION</scope>
</reference>
<keyword evidence="5 8" id="KW-0653">Protein transport</keyword>
<accession>A0AAR2L3M0</accession>
<evidence type="ECO:0000256" key="8">
    <source>
        <dbReference type="PROSITE-ProRule" id="PRU00646"/>
    </source>
</evidence>
<evidence type="ECO:0000256" key="6">
    <source>
        <dbReference type="ARBA" id="ARBA00023136"/>
    </source>
</evidence>
<dbReference type="GO" id="GO:0031902">
    <property type="term" value="C:late endosome membrane"/>
    <property type="evidence" value="ECO:0007669"/>
    <property type="project" value="UniProtKB-SubCell"/>
</dbReference>
<comment type="function">
    <text evidence="7">Component of the ESCRT-I complex, a regulator of vesicular trafficking process. Required for the sorting of endocytic ubiquitinated cargos into multivesicular bodies. May be involved in cell growth and differentiation.</text>
</comment>
<dbReference type="Proteomes" id="UP001501920">
    <property type="component" value="Chromosome 20"/>
</dbReference>
<proteinExistence type="inferred from homology"/>
<dbReference type="PANTHER" id="PTHR13678">
    <property type="entry name" value="VACUOLAR PROTEIN SORTING-ASSOCIATED PROTEIN 37"/>
    <property type="match status" value="1"/>
</dbReference>
<dbReference type="Ensembl" id="ENSPNAT00000071599.1">
    <property type="protein sequence ID" value="ENSPNAP00000071198.1"/>
    <property type="gene ID" value="ENSPNAG00000036104.1"/>
</dbReference>
<feature type="compositionally biased region" description="Pro residues" evidence="9">
    <location>
        <begin position="279"/>
        <end position="305"/>
    </location>
</feature>
<evidence type="ECO:0000313" key="12">
    <source>
        <dbReference type="Proteomes" id="UP001501920"/>
    </source>
</evidence>
<evidence type="ECO:0000313" key="11">
    <source>
        <dbReference type="Ensembl" id="ENSPNAP00000071198.1"/>
    </source>
</evidence>
<dbReference type="InterPro" id="IPR009851">
    <property type="entry name" value="Mod_r"/>
</dbReference>
<feature type="domain" description="VPS37 C-terminal" evidence="10">
    <location>
        <begin position="164"/>
        <end position="253"/>
    </location>
</feature>
<dbReference type="Pfam" id="PF07200">
    <property type="entry name" value="Mod_r"/>
    <property type="match status" value="1"/>
</dbReference>
<keyword evidence="12" id="KW-1185">Reference proteome</keyword>
<protein>
    <recommendedName>
        <fullName evidence="10">VPS37 C-terminal domain-containing protein</fullName>
    </recommendedName>
</protein>
<dbReference type="GeneTree" id="ENSGT00950000183012"/>